<dbReference type="Proteomes" id="UP001568698">
    <property type="component" value="Unassembled WGS sequence"/>
</dbReference>
<reference evidence="2 3" key="1">
    <citation type="submission" date="2024-08" db="EMBL/GenBank/DDBJ databases">
        <title>Sulfate-reducing bacteria isolated from formation water of the oil field in Kazakhstan and description of Pseudodesulfovibrio sp.</title>
        <authorList>
            <person name="Bidzhieva S.K."/>
            <person name="Tourova T.P."/>
            <person name="Grouzdev D.S."/>
            <person name="Beletsky A.V."/>
            <person name="Sokolova D.S."/>
            <person name="Samigullina S.R."/>
            <person name="Poltaraus A.B."/>
            <person name="Avtukh A.N."/>
            <person name="Tereshina V.M."/>
            <person name="Zhaparov N.S."/>
            <person name="Mardanov A.V."/>
            <person name="Nazina T.N."/>
        </authorList>
    </citation>
    <scope>NUCLEOTIDE SEQUENCE [LARGE SCALE GENOMIC DNA]</scope>
    <source>
        <strain evidence="2 3">9FUS</strain>
    </source>
</reference>
<dbReference type="InterPro" id="IPR036390">
    <property type="entry name" value="WH_DNA-bd_sf"/>
</dbReference>
<evidence type="ECO:0000313" key="2">
    <source>
        <dbReference type="EMBL" id="MEZ7197749.1"/>
    </source>
</evidence>
<proteinExistence type="predicted"/>
<dbReference type="Gene3D" id="1.10.10.10">
    <property type="entry name" value="Winged helix-like DNA-binding domain superfamily/Winged helix DNA-binding domain"/>
    <property type="match status" value="1"/>
</dbReference>
<feature type="domain" description="HTH hxlR-type" evidence="1">
    <location>
        <begin position="13"/>
        <end position="77"/>
    </location>
</feature>
<protein>
    <submittedName>
        <fullName evidence="2">Winged helix-turn-helix transcriptional regulator</fullName>
    </submittedName>
</protein>
<keyword evidence="3" id="KW-1185">Reference proteome</keyword>
<evidence type="ECO:0000313" key="3">
    <source>
        <dbReference type="Proteomes" id="UP001568698"/>
    </source>
</evidence>
<name>A0ABV4K444_9BACT</name>
<dbReference type="PROSITE" id="PS51118">
    <property type="entry name" value="HTH_HXLR"/>
    <property type="match status" value="1"/>
</dbReference>
<dbReference type="Pfam" id="PF01638">
    <property type="entry name" value="HxlR"/>
    <property type="match status" value="1"/>
</dbReference>
<dbReference type="InterPro" id="IPR002577">
    <property type="entry name" value="HTH_HxlR"/>
</dbReference>
<organism evidence="2 3">
    <name type="scientific">Pseudodesulfovibrio karagichevae</name>
    <dbReference type="NCBI Taxonomy" id="3239305"/>
    <lineage>
        <taxon>Bacteria</taxon>
        <taxon>Pseudomonadati</taxon>
        <taxon>Thermodesulfobacteriota</taxon>
        <taxon>Desulfovibrionia</taxon>
        <taxon>Desulfovibrionales</taxon>
        <taxon>Desulfovibrionaceae</taxon>
    </lineage>
</organism>
<evidence type="ECO:0000259" key="1">
    <source>
        <dbReference type="PROSITE" id="PS51118"/>
    </source>
</evidence>
<dbReference type="EMBL" id="JBGLYH010000040">
    <property type="protein sequence ID" value="MEZ7197749.1"/>
    <property type="molecule type" value="Genomic_DNA"/>
</dbReference>
<dbReference type="RefSeq" id="WP_371387261.1">
    <property type="nucleotide sequence ID" value="NZ_JBGLYH010000040.1"/>
</dbReference>
<dbReference type="SUPFAM" id="SSF46785">
    <property type="entry name" value="Winged helix' DNA-binding domain"/>
    <property type="match status" value="1"/>
</dbReference>
<comment type="caution">
    <text evidence="2">The sequence shown here is derived from an EMBL/GenBank/DDBJ whole genome shotgun (WGS) entry which is preliminary data.</text>
</comment>
<accession>A0ABV4K444</accession>
<gene>
    <name evidence="2" type="ORF">AB6M95_13375</name>
</gene>
<sequence length="77" mass="8838">MPDQVDSVFFADCAARSFFDQVANKWSVMILTILEEKPARFSDFMRRLEGITHKALTVELQDVVHSGSQSADRRFML</sequence>
<dbReference type="InterPro" id="IPR036388">
    <property type="entry name" value="WH-like_DNA-bd_sf"/>
</dbReference>